<reference evidence="2 3" key="1">
    <citation type="submission" date="2018-08" db="EMBL/GenBank/DDBJ databases">
        <title>Recombination of ecologically and evolutionarily significant loci maintains genetic cohesion in the Pseudomonas syringae species complex.</title>
        <authorList>
            <person name="Dillon M."/>
            <person name="Thakur S."/>
            <person name="Almeida R.N.D."/>
            <person name="Weir B.S."/>
            <person name="Guttman D.S."/>
        </authorList>
    </citation>
    <scope>NUCLEOTIDE SEQUENCE [LARGE SCALE GENOMIC DNA]</scope>
    <source>
        <strain evidence="2 3">ICMP 3353</strain>
    </source>
</reference>
<evidence type="ECO:0000313" key="3">
    <source>
        <dbReference type="Proteomes" id="UP000277236"/>
    </source>
</evidence>
<dbReference type="AlphaFoldDB" id="A0A3M4LZK8"/>
<feature type="signal peptide" evidence="1">
    <location>
        <begin position="1"/>
        <end position="22"/>
    </location>
</feature>
<evidence type="ECO:0008006" key="4">
    <source>
        <dbReference type="Google" id="ProtNLM"/>
    </source>
</evidence>
<comment type="caution">
    <text evidence="2">The sequence shown here is derived from an EMBL/GenBank/DDBJ whole genome shotgun (WGS) entry which is preliminary data.</text>
</comment>
<sequence>MLNLRLHTLTLSALFLCQQVSAQVLERNLGDFDLKLATTPTRSMAQGLVTPNGNSGSFHGGLDLTHESGFYFGQWSPNMGFNEDTTLEVDSYMGFKKPFDNTLGYELGMIRYSYPDTSQIDSHEFYAGLRVLDSRVGAAFSNDVGVRNSTLFVDLGAIEQLGLGVRMQYANHQFDTPQTGDDGALISGFNDWSLNLSRPWLGIDMNLIYSGSSLSGGGCSVYSGHNSRCEGMFTIKAVRSFF</sequence>
<dbReference type="OrthoDB" id="9793561at2"/>
<protein>
    <recommendedName>
        <fullName evidence="4">Lipoprotein</fullName>
    </recommendedName>
</protein>
<evidence type="ECO:0000313" key="2">
    <source>
        <dbReference type="EMBL" id="RMQ46953.1"/>
    </source>
</evidence>
<dbReference type="Pfam" id="PF09694">
    <property type="entry name" value="Gcw_chp"/>
    <property type="match status" value="1"/>
</dbReference>
<dbReference type="RefSeq" id="WP_122315611.1">
    <property type="nucleotide sequence ID" value="NZ_RBRE01000039.1"/>
</dbReference>
<feature type="chain" id="PRO_5018032245" description="Lipoprotein" evidence="1">
    <location>
        <begin position="23"/>
        <end position="242"/>
    </location>
</feature>
<keyword evidence="1" id="KW-0732">Signal</keyword>
<name>A0A3M4LZK8_PSECI</name>
<gene>
    <name evidence="2" type="ORF">ALQ04_00067</name>
</gene>
<organism evidence="2 3">
    <name type="scientific">Pseudomonas cichorii</name>
    <dbReference type="NCBI Taxonomy" id="36746"/>
    <lineage>
        <taxon>Bacteria</taxon>
        <taxon>Pseudomonadati</taxon>
        <taxon>Pseudomonadota</taxon>
        <taxon>Gammaproteobacteria</taxon>
        <taxon>Pseudomonadales</taxon>
        <taxon>Pseudomonadaceae</taxon>
        <taxon>Pseudomonas</taxon>
    </lineage>
</organism>
<accession>A0A3M4LZK8</accession>
<dbReference type="NCBIfam" id="TIGR02001">
    <property type="entry name" value="gcw_chp"/>
    <property type="match status" value="1"/>
</dbReference>
<dbReference type="EMBL" id="RBRE01000039">
    <property type="protein sequence ID" value="RMQ46953.1"/>
    <property type="molecule type" value="Genomic_DNA"/>
</dbReference>
<dbReference type="Proteomes" id="UP000277236">
    <property type="component" value="Unassembled WGS sequence"/>
</dbReference>
<evidence type="ECO:0000256" key="1">
    <source>
        <dbReference type="SAM" id="SignalP"/>
    </source>
</evidence>
<dbReference type="InterPro" id="IPR010239">
    <property type="entry name" value="CHP02001"/>
</dbReference>
<proteinExistence type="predicted"/>